<feature type="transmembrane region" description="Helical" evidence="2">
    <location>
        <begin position="29"/>
        <end position="51"/>
    </location>
</feature>
<keyword evidence="2" id="KW-1133">Transmembrane helix</keyword>
<keyword evidence="2" id="KW-0472">Membrane</keyword>
<feature type="region of interest" description="Disordered" evidence="1">
    <location>
        <begin position="1"/>
        <end position="21"/>
    </location>
</feature>
<evidence type="ECO:0000313" key="4">
    <source>
        <dbReference type="Proteomes" id="UP000199480"/>
    </source>
</evidence>
<proteinExistence type="predicted"/>
<evidence type="ECO:0000256" key="2">
    <source>
        <dbReference type="SAM" id="Phobius"/>
    </source>
</evidence>
<dbReference type="AlphaFoldDB" id="A0A1H1KW25"/>
<feature type="region of interest" description="Disordered" evidence="1">
    <location>
        <begin position="56"/>
        <end position="91"/>
    </location>
</feature>
<sequence>MANHFRRETGAEGVANGSSSAGKLGARKAAIVIGLSLLVLALLGIVLFVLWTRTNGEPKESGSKGEAEVETVSPKTDDGNSSGGPAGNGLPFSLTGVSSNAPIVKVKEGEAKASLADEWTFGGDYREIGSFPIDGSTVFGSFTDDPDNLLSYTPALIGTSGTKRLGSASAVSGDGYFEPQDGTGNSKQVVWRSARVNDSNAFGVDDWQISRWSAKDNEVRVLASAEGINGRKDTPGIVGEVVPTANDDYAFFASNVLSGDSSWECDVIAMPVNGGEVQGLGEGSFPAAVSGGVLFATSRVSDGHYAKVRSARNGSLTAAKTRFTVKSGSDQWGVTGVWASGNYRAVSFSPASASSQTYVGLWSGDFDKPVVWLAIPSGSVVASMNDRWFVWGSGSQGENAGMYAYRWSDGKTLYLGTAKGYSRPSISQDGDVVMVPETDGNKAARYHVGKLD</sequence>
<feature type="compositionally biased region" description="Basic and acidic residues" evidence="1">
    <location>
        <begin position="56"/>
        <end position="67"/>
    </location>
</feature>
<organism evidence="3 4">
    <name type="scientific">Parafannyhessea umbonata</name>
    <dbReference type="NCBI Taxonomy" id="604330"/>
    <lineage>
        <taxon>Bacteria</taxon>
        <taxon>Bacillati</taxon>
        <taxon>Actinomycetota</taxon>
        <taxon>Coriobacteriia</taxon>
        <taxon>Coriobacteriales</taxon>
        <taxon>Atopobiaceae</taxon>
        <taxon>Parafannyhessea</taxon>
    </lineage>
</organism>
<accession>A0A1H1KW25</accession>
<reference evidence="4" key="1">
    <citation type="submission" date="2016-10" db="EMBL/GenBank/DDBJ databases">
        <authorList>
            <person name="Varghese N."/>
            <person name="Submissions S."/>
        </authorList>
    </citation>
    <scope>NUCLEOTIDE SEQUENCE [LARGE SCALE GENOMIC DNA]</scope>
    <source>
        <strain evidence="4">DSM 22620</strain>
    </source>
</reference>
<dbReference type="SUPFAM" id="SSF69304">
    <property type="entry name" value="Tricorn protease N-terminal domain"/>
    <property type="match status" value="1"/>
</dbReference>
<protein>
    <submittedName>
        <fullName evidence="3">Uncharacterized protein</fullName>
    </submittedName>
</protein>
<feature type="compositionally biased region" description="Basic and acidic residues" evidence="1">
    <location>
        <begin position="1"/>
        <end position="10"/>
    </location>
</feature>
<name>A0A1H1KW25_9ACTN</name>
<evidence type="ECO:0000256" key="1">
    <source>
        <dbReference type="SAM" id="MobiDB-lite"/>
    </source>
</evidence>
<gene>
    <name evidence="3" type="ORF">SAMN04489857_0427</name>
</gene>
<dbReference type="Proteomes" id="UP000199480">
    <property type="component" value="Chromosome I"/>
</dbReference>
<evidence type="ECO:0000313" key="3">
    <source>
        <dbReference type="EMBL" id="SDR66524.1"/>
    </source>
</evidence>
<keyword evidence="2" id="KW-0812">Transmembrane</keyword>
<dbReference type="EMBL" id="LT629759">
    <property type="protein sequence ID" value="SDR66524.1"/>
    <property type="molecule type" value="Genomic_DNA"/>
</dbReference>